<dbReference type="eggNOG" id="ENOG502ZTX9">
    <property type="taxonomic scope" value="Bacteria"/>
</dbReference>
<dbReference type="SUPFAM" id="SSF52980">
    <property type="entry name" value="Restriction endonuclease-like"/>
    <property type="match status" value="1"/>
</dbReference>
<dbReference type="KEGG" id="cyt:cce_0011"/>
<evidence type="ECO:0000313" key="2">
    <source>
        <dbReference type="Proteomes" id="UP000001203"/>
    </source>
</evidence>
<dbReference type="Pfam" id="PF08814">
    <property type="entry name" value="XisH"/>
    <property type="match status" value="1"/>
</dbReference>
<dbReference type="InterPro" id="IPR011335">
    <property type="entry name" value="Restrct_endonuc-II-like"/>
</dbReference>
<dbReference type="CDD" id="cd22366">
    <property type="entry name" value="XisH-like"/>
    <property type="match status" value="1"/>
</dbReference>
<dbReference type="Proteomes" id="UP000001203">
    <property type="component" value="Chromosome circular"/>
</dbReference>
<name>B1WYD3_CROS5</name>
<sequence length="119" mass="13693">MSAKDIFHHAVRKGLEKEGWSITDDPLRIRVGRVDMQIDLGTERMIAAEKDGEKIAVEIKSFVGTSNISEFHTALGQFLNYRVALENKQPERFLYLAIPQGVYQTFFSLPFVEMIIERF</sequence>
<reference evidence="1 2" key="1">
    <citation type="journal article" date="2008" name="Proc. Natl. Acad. Sci. U.S.A.">
        <title>The genome of Cyanothece 51142, a unicellular diazotrophic cyanobacterium important in the marine nitrogen cycle.</title>
        <authorList>
            <person name="Welsh E.A."/>
            <person name="Liberton M."/>
            <person name="Stoeckel J."/>
            <person name="Loh T."/>
            <person name="Elvitigala T."/>
            <person name="Wang C."/>
            <person name="Wollam A."/>
            <person name="Fulton R.S."/>
            <person name="Clifton S.W."/>
            <person name="Jacobs J.M."/>
            <person name="Aurora R."/>
            <person name="Ghosh B.K."/>
            <person name="Sherman L.A."/>
            <person name="Smith R.D."/>
            <person name="Wilson R.K."/>
            <person name="Pakrasi H.B."/>
        </authorList>
    </citation>
    <scope>NUCLEOTIDE SEQUENCE [LARGE SCALE GENOMIC DNA]</scope>
    <source>
        <strain evidence="2">ATCC 51142 / BH68</strain>
    </source>
</reference>
<dbReference type="GO" id="GO:0003676">
    <property type="term" value="F:nucleic acid binding"/>
    <property type="evidence" value="ECO:0007669"/>
    <property type="project" value="InterPro"/>
</dbReference>
<organism evidence="1 2">
    <name type="scientific">Crocosphaera subtropica (strain ATCC 51142 / BH68)</name>
    <name type="common">Cyanothece sp. (strain ATCC 51142)</name>
    <dbReference type="NCBI Taxonomy" id="43989"/>
    <lineage>
        <taxon>Bacteria</taxon>
        <taxon>Bacillati</taxon>
        <taxon>Cyanobacteriota</taxon>
        <taxon>Cyanophyceae</taxon>
        <taxon>Oscillatoriophycideae</taxon>
        <taxon>Chroococcales</taxon>
        <taxon>Aphanothecaceae</taxon>
        <taxon>Crocosphaera</taxon>
        <taxon>Crocosphaera subtropica</taxon>
    </lineage>
</organism>
<proteinExistence type="predicted"/>
<gene>
    <name evidence="1" type="primary">xisH1</name>
    <name evidence="1" type="ordered locus">cce_0011</name>
</gene>
<dbReference type="EMBL" id="CP000806">
    <property type="protein sequence ID" value="ACB49363.1"/>
    <property type="molecule type" value="Genomic_DNA"/>
</dbReference>
<keyword evidence="2" id="KW-1185">Reference proteome</keyword>
<accession>B1WYD3</accession>
<dbReference type="InterPro" id="IPR014919">
    <property type="entry name" value="XisH"/>
</dbReference>
<dbReference type="HOGENOM" id="CLU_132053_0_0_3"/>
<dbReference type="Gene3D" id="3.40.1350.10">
    <property type="match status" value="1"/>
</dbReference>
<protein>
    <submittedName>
        <fullName evidence="1">Probable fdxN element excision controlling factor protein</fullName>
    </submittedName>
</protein>
<dbReference type="AlphaFoldDB" id="B1WYD3"/>
<dbReference type="STRING" id="43989.cce_0011"/>
<evidence type="ECO:0000313" key="1">
    <source>
        <dbReference type="EMBL" id="ACB49363.1"/>
    </source>
</evidence>
<dbReference type="InterPro" id="IPR011856">
    <property type="entry name" value="tRNA_endonuc-like_dom_sf"/>
</dbReference>
<dbReference type="RefSeq" id="WP_009543186.1">
    <property type="nucleotide sequence ID" value="NC_010546.1"/>
</dbReference>
<dbReference type="OrthoDB" id="456752at2"/>